<organism evidence="2">
    <name type="scientific">Mustela putorius furo</name>
    <name type="common">European domestic ferret</name>
    <name type="synonym">Mustela furo</name>
    <dbReference type="NCBI Taxonomy" id="9669"/>
    <lineage>
        <taxon>Eukaryota</taxon>
        <taxon>Metazoa</taxon>
        <taxon>Chordata</taxon>
        <taxon>Craniata</taxon>
        <taxon>Vertebrata</taxon>
        <taxon>Euteleostomi</taxon>
        <taxon>Mammalia</taxon>
        <taxon>Eutheria</taxon>
        <taxon>Laurasiatheria</taxon>
        <taxon>Carnivora</taxon>
        <taxon>Caniformia</taxon>
        <taxon>Musteloidea</taxon>
        <taxon>Mustelidae</taxon>
        <taxon>Mustelinae</taxon>
        <taxon>Mustela</taxon>
    </lineage>
</organism>
<protein>
    <submittedName>
        <fullName evidence="2">Uncharacterized protein</fullName>
    </submittedName>
</protein>
<feature type="compositionally biased region" description="Polar residues" evidence="1">
    <location>
        <begin position="31"/>
        <end position="43"/>
    </location>
</feature>
<dbReference type="Ensembl" id="ENSMPUT00000008355.1">
    <property type="protein sequence ID" value="ENSMPUP00000008224.1"/>
    <property type="gene ID" value="ENSMPUG00000008286.1"/>
</dbReference>
<dbReference type="EMBL" id="AEYP01023865">
    <property type="status" value="NOT_ANNOTATED_CDS"/>
    <property type="molecule type" value="Genomic_DNA"/>
</dbReference>
<sequence>MHAGGVDRAGGGPSPLGKKSCAPLSCHHIQQRQPCRSGTSGTESPGRWSAWGREAGSPPRWPFHAEPTSLRGVGAPGRGAERRAQLKKSVVAALLPQSCCHGNYHFTSKQRFYLFT</sequence>
<dbReference type="EMBL" id="AEYP01023864">
    <property type="status" value="NOT_ANNOTATED_CDS"/>
    <property type="molecule type" value="Genomic_DNA"/>
</dbReference>
<feature type="region of interest" description="Disordered" evidence="1">
    <location>
        <begin position="30"/>
        <end position="81"/>
    </location>
</feature>
<proteinExistence type="predicted"/>
<dbReference type="HOGENOM" id="CLU_2096086_0_0_1"/>
<dbReference type="InParanoid" id="M3YA67"/>
<dbReference type="AlphaFoldDB" id="M3YA67"/>
<evidence type="ECO:0000313" key="2">
    <source>
        <dbReference type="Ensembl" id="ENSMPUP00000008224.1"/>
    </source>
</evidence>
<accession>M3YA67</accession>
<name>M3YA67_MUSPF</name>
<reference evidence="2" key="1">
    <citation type="submission" date="2024-06" db="UniProtKB">
        <authorList>
            <consortium name="Ensembl"/>
        </authorList>
    </citation>
    <scope>IDENTIFICATION</scope>
</reference>
<dbReference type="EMBL" id="AEYP01023866">
    <property type="status" value="NOT_ANNOTATED_CDS"/>
    <property type="molecule type" value="Genomic_DNA"/>
</dbReference>
<evidence type="ECO:0000256" key="1">
    <source>
        <dbReference type="SAM" id="MobiDB-lite"/>
    </source>
</evidence>